<keyword evidence="11" id="KW-0325">Glycoprotein</keyword>
<feature type="domain" description="EGF-like" evidence="13">
    <location>
        <begin position="1780"/>
        <end position="1822"/>
    </location>
</feature>
<dbReference type="InterPro" id="IPR009030">
    <property type="entry name" value="Growth_fac_rcpt_cys_sf"/>
</dbReference>
<feature type="domain" description="AMOP" evidence="14">
    <location>
        <begin position="700"/>
        <end position="841"/>
    </location>
</feature>
<name>A0AAD9QVJ4_ACRCE</name>
<dbReference type="SMART" id="SM00179">
    <property type="entry name" value="EGF_CA"/>
    <property type="match status" value="22"/>
</dbReference>
<dbReference type="Pfam" id="PF06119">
    <property type="entry name" value="NIDO"/>
    <property type="match status" value="1"/>
</dbReference>
<feature type="domain" description="EGF-like" evidence="13">
    <location>
        <begin position="261"/>
        <end position="302"/>
    </location>
</feature>
<dbReference type="InterPro" id="IPR056619">
    <property type="entry name" value="C8-3_MUC4"/>
</dbReference>
<dbReference type="EMBL" id="JARQWQ010000012">
    <property type="protein sequence ID" value="KAK2568185.1"/>
    <property type="molecule type" value="Genomic_DNA"/>
</dbReference>
<keyword evidence="5" id="KW-0732">Signal</keyword>
<dbReference type="InterPro" id="IPR003886">
    <property type="entry name" value="NIDO_dom"/>
</dbReference>
<dbReference type="PROSITE" id="PS01186">
    <property type="entry name" value="EGF_2"/>
    <property type="match status" value="18"/>
</dbReference>
<dbReference type="PROSITE" id="PS50026">
    <property type="entry name" value="EGF_3"/>
    <property type="match status" value="13"/>
</dbReference>
<proteinExistence type="predicted"/>
<dbReference type="InterPro" id="IPR000742">
    <property type="entry name" value="EGF"/>
</dbReference>
<evidence type="ECO:0000259" key="13">
    <source>
        <dbReference type="PROSITE" id="PS50026"/>
    </source>
</evidence>
<evidence type="ECO:0000259" key="15">
    <source>
        <dbReference type="PROSITE" id="PS51220"/>
    </source>
</evidence>
<dbReference type="SMART" id="SM00723">
    <property type="entry name" value="AMOP"/>
    <property type="match status" value="1"/>
</dbReference>
<feature type="domain" description="EGF-like" evidence="13">
    <location>
        <begin position="387"/>
        <end position="428"/>
    </location>
</feature>
<dbReference type="GO" id="GO:0005509">
    <property type="term" value="F:calcium ion binding"/>
    <property type="evidence" value="ECO:0007669"/>
    <property type="project" value="InterPro"/>
</dbReference>
<gene>
    <name evidence="17" type="ORF">P5673_007176</name>
</gene>
<keyword evidence="2 12" id="KW-0245">EGF-like domain</keyword>
<evidence type="ECO:0000256" key="9">
    <source>
        <dbReference type="ARBA" id="ARBA00023157"/>
    </source>
</evidence>
<keyword evidence="3" id="KW-0254">Endocytosis</keyword>
<dbReference type="PANTHER" id="PTHR24039">
    <property type="entry name" value="FIBRILLIN-RELATED"/>
    <property type="match status" value="1"/>
</dbReference>
<dbReference type="GO" id="GO:0016020">
    <property type="term" value="C:membrane"/>
    <property type="evidence" value="ECO:0007669"/>
    <property type="project" value="UniProtKB-SubCell"/>
</dbReference>
<evidence type="ECO:0000256" key="8">
    <source>
        <dbReference type="ARBA" id="ARBA00023136"/>
    </source>
</evidence>
<dbReference type="PROSITE" id="PS50856">
    <property type="entry name" value="AMOP"/>
    <property type="match status" value="1"/>
</dbReference>
<keyword evidence="8" id="KW-0472">Membrane</keyword>
<dbReference type="InterPro" id="IPR000152">
    <property type="entry name" value="EGF-type_Asp/Asn_hydroxyl_site"/>
</dbReference>
<keyword evidence="10" id="KW-0675">Receptor</keyword>
<dbReference type="GO" id="GO:0007160">
    <property type="term" value="P:cell-matrix adhesion"/>
    <property type="evidence" value="ECO:0007669"/>
    <property type="project" value="InterPro"/>
</dbReference>
<evidence type="ECO:0000256" key="11">
    <source>
        <dbReference type="ARBA" id="ARBA00023180"/>
    </source>
</evidence>
<accession>A0AAD9QVJ4</accession>
<evidence type="ECO:0000256" key="6">
    <source>
        <dbReference type="ARBA" id="ARBA00022737"/>
    </source>
</evidence>
<evidence type="ECO:0000313" key="18">
    <source>
        <dbReference type="Proteomes" id="UP001249851"/>
    </source>
</evidence>
<feature type="domain" description="EGF-like" evidence="13">
    <location>
        <begin position="1302"/>
        <end position="1343"/>
    </location>
</feature>
<feature type="domain" description="EGF-like" evidence="13">
    <location>
        <begin position="303"/>
        <end position="344"/>
    </location>
</feature>
<comment type="caution">
    <text evidence="17">The sequence shown here is derived from an EMBL/GenBank/DDBJ whole genome shotgun (WGS) entry which is preliminary data.</text>
</comment>
<dbReference type="Proteomes" id="UP001249851">
    <property type="component" value="Unassembled WGS sequence"/>
</dbReference>
<dbReference type="Pfam" id="PF23263">
    <property type="entry name" value="C8-3_MUC4"/>
    <property type="match status" value="1"/>
</dbReference>
<dbReference type="FunFam" id="2.10.25.10:FF:000005">
    <property type="entry name" value="Fibrillin 2"/>
    <property type="match status" value="1"/>
</dbReference>
<dbReference type="PROSITE" id="PS51233">
    <property type="entry name" value="VWFD"/>
    <property type="match status" value="1"/>
</dbReference>
<dbReference type="CDD" id="cd00054">
    <property type="entry name" value="EGF_CA"/>
    <property type="match status" value="4"/>
</dbReference>
<dbReference type="PROSITE" id="PS00022">
    <property type="entry name" value="EGF_1"/>
    <property type="match status" value="1"/>
</dbReference>
<feature type="domain" description="EGF-like" evidence="13">
    <location>
        <begin position="1569"/>
        <end position="1610"/>
    </location>
</feature>
<dbReference type="SUPFAM" id="SSF57196">
    <property type="entry name" value="EGF/Laminin"/>
    <property type="match status" value="3"/>
</dbReference>
<dbReference type="FunFam" id="2.10.25.10:FF:000240">
    <property type="entry name" value="Vitamin K-dependent protein S"/>
    <property type="match status" value="7"/>
</dbReference>
<feature type="domain" description="EGF-like" evidence="13">
    <location>
        <begin position="219"/>
        <end position="260"/>
    </location>
</feature>
<evidence type="ECO:0000313" key="17">
    <source>
        <dbReference type="EMBL" id="KAK2568185.1"/>
    </source>
</evidence>
<dbReference type="FunFam" id="2.10.25.10:FF:000009">
    <property type="entry name" value="Low-density lipoprotein receptor isoform 1"/>
    <property type="match status" value="4"/>
</dbReference>
<dbReference type="SUPFAM" id="SSF57184">
    <property type="entry name" value="Growth factor receptor domain"/>
    <property type="match status" value="7"/>
</dbReference>
<keyword evidence="7" id="KW-1133">Transmembrane helix</keyword>
<feature type="domain" description="VWFD" evidence="16">
    <location>
        <begin position="853"/>
        <end position="1048"/>
    </location>
</feature>
<feature type="domain" description="EGF-like" evidence="13">
    <location>
        <begin position="177"/>
        <end position="218"/>
    </location>
</feature>
<keyword evidence="4" id="KW-0812">Transmembrane</keyword>
<keyword evidence="6" id="KW-0677">Repeat</keyword>
<dbReference type="SMART" id="SM00539">
    <property type="entry name" value="NIDO"/>
    <property type="match status" value="1"/>
</dbReference>
<dbReference type="PROSITE" id="PS51220">
    <property type="entry name" value="NIDO"/>
    <property type="match status" value="1"/>
</dbReference>
<protein>
    <submittedName>
        <fullName evidence="17">Mucin-like protein</fullName>
    </submittedName>
</protein>
<dbReference type="InterPro" id="IPR001846">
    <property type="entry name" value="VWF_type-D"/>
</dbReference>
<dbReference type="SMART" id="SM00216">
    <property type="entry name" value="VWD"/>
    <property type="match status" value="1"/>
</dbReference>
<dbReference type="Pfam" id="PF12662">
    <property type="entry name" value="cEGF"/>
    <property type="match status" value="2"/>
</dbReference>
<dbReference type="Gene3D" id="2.10.25.10">
    <property type="entry name" value="Laminin"/>
    <property type="match status" value="23"/>
</dbReference>
<dbReference type="GO" id="GO:0006897">
    <property type="term" value="P:endocytosis"/>
    <property type="evidence" value="ECO:0007669"/>
    <property type="project" value="UniProtKB-KW"/>
</dbReference>
<keyword evidence="9" id="KW-1015">Disulfide bond</keyword>
<dbReference type="InterPro" id="IPR018097">
    <property type="entry name" value="EGF_Ca-bd_CS"/>
</dbReference>
<evidence type="ECO:0000256" key="1">
    <source>
        <dbReference type="ARBA" id="ARBA00004479"/>
    </source>
</evidence>
<evidence type="ECO:0000256" key="5">
    <source>
        <dbReference type="ARBA" id="ARBA00022729"/>
    </source>
</evidence>
<evidence type="ECO:0000256" key="3">
    <source>
        <dbReference type="ARBA" id="ARBA00022583"/>
    </source>
</evidence>
<feature type="domain" description="EGF-like" evidence="13">
    <location>
        <begin position="1653"/>
        <end position="1694"/>
    </location>
</feature>
<keyword evidence="18" id="KW-1185">Reference proteome</keyword>
<dbReference type="PROSITE" id="PS01187">
    <property type="entry name" value="EGF_CA"/>
    <property type="match status" value="7"/>
</dbReference>
<comment type="subcellular location">
    <subcellularLocation>
        <location evidence="1">Membrane</location>
        <topology evidence="1">Single-pass type I membrane protein</topology>
    </subcellularLocation>
</comment>
<feature type="domain" description="EGF-like" evidence="13">
    <location>
        <begin position="135"/>
        <end position="176"/>
    </location>
</feature>
<dbReference type="PROSITE" id="PS00010">
    <property type="entry name" value="ASX_HYDROXYL"/>
    <property type="match status" value="15"/>
</dbReference>
<dbReference type="InterPro" id="IPR026823">
    <property type="entry name" value="cEGF"/>
</dbReference>
<evidence type="ECO:0000256" key="7">
    <source>
        <dbReference type="ARBA" id="ARBA00022989"/>
    </source>
</evidence>
<feature type="domain" description="EGF-like" evidence="13">
    <location>
        <begin position="345"/>
        <end position="386"/>
    </location>
</feature>
<comment type="caution">
    <text evidence="12">Lacks conserved residue(s) required for the propagation of feature annotation.</text>
</comment>
<dbReference type="InterPro" id="IPR001881">
    <property type="entry name" value="EGF-like_Ca-bd_dom"/>
</dbReference>
<organism evidence="17 18">
    <name type="scientific">Acropora cervicornis</name>
    <name type="common">Staghorn coral</name>
    <dbReference type="NCBI Taxonomy" id="6130"/>
    <lineage>
        <taxon>Eukaryota</taxon>
        <taxon>Metazoa</taxon>
        <taxon>Cnidaria</taxon>
        <taxon>Anthozoa</taxon>
        <taxon>Hexacorallia</taxon>
        <taxon>Scleractinia</taxon>
        <taxon>Astrocoeniina</taxon>
        <taxon>Acroporidae</taxon>
        <taxon>Acropora</taxon>
    </lineage>
</organism>
<feature type="domain" description="NIDO" evidence="15">
    <location>
        <begin position="518"/>
        <end position="699"/>
    </location>
</feature>
<evidence type="ECO:0000256" key="12">
    <source>
        <dbReference type="PROSITE-ProRule" id="PRU00076"/>
    </source>
</evidence>
<evidence type="ECO:0000256" key="10">
    <source>
        <dbReference type="ARBA" id="ARBA00023170"/>
    </source>
</evidence>
<dbReference type="PANTHER" id="PTHR24039:SF48">
    <property type="entry name" value="FIBRILLIN-2 ISOFORM X1-RELATED"/>
    <property type="match status" value="1"/>
</dbReference>
<evidence type="ECO:0000256" key="4">
    <source>
        <dbReference type="ARBA" id="ARBA00022692"/>
    </source>
</evidence>
<dbReference type="Pfam" id="PF07645">
    <property type="entry name" value="EGF_CA"/>
    <property type="match status" value="17"/>
</dbReference>
<evidence type="ECO:0000259" key="14">
    <source>
        <dbReference type="PROSITE" id="PS50856"/>
    </source>
</evidence>
<sequence>MAELDEPDIDECNSTIPLHRCDQICENTFGNYNCSCQEGFNLINNRRCEDINECVDEDYFNCTDPRQHCVNTPGSYKCECEKGLQLIDGKCQDINECNSTNPLHRCDQICGNIFGSYNCSCQNGFNLVDGYRCEDIDECNSTNPLHRCHQICENTYGNYKCSCREGFNLVNGSRCEDIDECNSTKPLTPCDQICENIPGSYNCSCQKGFNLINGSRCEDIDECNSTKPLTPCDQICENIPGSYNCSCQKGFNLINGSRCEDIDECNSTKPLTPCDQICENIPGSYNCSCQKGFNLINGSRCEDIDECNSTKPLTPCDQICENIPGSYNCSCQKGFNLINGSRCEDIDECNSTKPLTPCDQICENIPGSYNCSCQKGFNLINGSRCEDIDECNSTKPLTPCDQICENIPGSYNCSCQKGFNLINGSRCEASENVDNLYPYGKHQSDQEFGVDDLFGYYRSIMCLEIKVQPYGLRFFEARHYKLHICRNGIIQTKNKWSVQWPRKFGISYYVDTIGMFAPFWARNDQYQSFESGISKVYYHIYDKSQGDHDQTSKILALASKHVQQYVGGRFASFTATWVLVVTWENLCPSVIYRYLFDGNQEICALKNTFQAVIITDWYNSFLMYNYPRGGIQWAAGVPFSYYKYWTNLYGLPVAGWNEPESGTKLNIKGSGTILGMYNLDKKMGNTDLVGRYFWRIESSDGKGALEKCFSWVNSQIETNFMFWYYWSIRWDSRMACPCTIRQAFLDRGRFYWDWQFTWPEVCFRSRRFVYFSYQGRASQLCCYSTEWEDFGALKIGPPEGGHISVTRYNTYYDKTEVPTDTEAYNFCCVEGFFCDFFYQYRPSDTCQFYRPPPRPWFWGDPHIRTLDGGNYTFNGLGEYVMLDAESGTFQLQARTGLAQGNSTTGTVFVAGAAKEENTTTVEVGIKKDGGLHILFGGTLYSNFSSLTNQSIETAGNLSISKSDDDCLEVSFPSTTSVIFCARKAMLSFVVSPGDDYKNRTKGLLGTWNDNTSDDFTLPDGTVLSPSSTDREIHFGFGVKWQINQSQSLFTYAQNETTSTFAIPDFLPMFGDNITWQSDALRKQAEAQCGSDKECLYDVASTNDLDVGKATKDIGNQLSRELKTLDNFPPKILNVPSSINVTLSETFMINITAQDSDTVTFQVVNKPDSAVVNQSENVLRFMWPVTSSRQLNLSFVATDDQGAAATWNPSINMCACEHRGQCVPPEDGDPVNTNSKFVYMGCACQGGYTGRFCDSEIDACEVNGQPCYEDVVCTDLPPPANETGYTCGPCPSGFTGDGAECSDFDECQSNKTNSCSQLCINAPGSYSCACQNGYSLNDDKESCDDINECLPTSDCMQRCVNTEGSYNCSCDEYFKTDPTDWRKCTATNPCEGGHNCSQVCYTANYTATCACFANYELQSDGKTCLDIDECNSAKNLTLCDQICENIPGSYNCSCEKGFDLINNRRCEDINECIDEDYFNCTDPRQHCVNTPGSYKCECEKGLQLIDGKCQDIDECNSTKPLTPCDQVCENILGSYRCSCQNGFNLVNGSRCEGRIPADEGAIMVELDEPDIDECNSTIPLHQCDHICENTFGNYNCSCQEGFNLINNRRCEDIDECNSTNPLHRCHQICENTYGNYKCSCREGFNLVNGSRCEDIDECNSTKPLTPCDQICENIPGSYNCSCQKGFNLINGSRCEDINECIHEDNFNCTDPRQHCVNTPGSYKCECEKGLQLIDGKCQDINECNSTNPLHRCDQICGNIFGSYNCSCQNGFNLVDGYRCEDIDECNSTKHLNNGCEQICENIIGSYKCSCQEGFNLVNGSRCEELPTPRAPSKEEREQAVKITVSANSTSFKWGFHTDRNFKEKLASVVSDFCSVNRTECAIREASRKRRANPNQLYTAEQVHLLPGYPSNASASLQIAVYVQQPQGMSLTNVSVLPSNTLLNIILLHKSDIEASIGAIIIDAVVLLKLTTSPPTDTLTTPTESGIRRRRNSRKQKLVRLQSYTNPGEDIAEILDLFYNTSFMTHGRDGGDE</sequence>
<dbReference type="SMART" id="SM00181">
    <property type="entry name" value="EGF"/>
    <property type="match status" value="23"/>
</dbReference>
<evidence type="ECO:0000259" key="16">
    <source>
        <dbReference type="PROSITE" id="PS51233"/>
    </source>
</evidence>
<evidence type="ECO:0000256" key="2">
    <source>
        <dbReference type="ARBA" id="ARBA00022536"/>
    </source>
</evidence>
<reference evidence="17" key="1">
    <citation type="journal article" date="2023" name="G3 (Bethesda)">
        <title>Whole genome assembly and annotation of the endangered Caribbean coral Acropora cervicornis.</title>
        <authorList>
            <person name="Selwyn J.D."/>
            <person name="Vollmer S.V."/>
        </authorList>
    </citation>
    <scope>NUCLEOTIDE SEQUENCE</scope>
    <source>
        <strain evidence="17">K2</strain>
    </source>
</reference>
<dbReference type="InterPro" id="IPR005533">
    <property type="entry name" value="AMOP_dom"/>
</dbReference>
<feature type="domain" description="EGF-like" evidence="13">
    <location>
        <begin position="1611"/>
        <end position="1652"/>
    </location>
</feature>
<feature type="domain" description="EGF-like" evidence="13">
    <location>
        <begin position="1510"/>
        <end position="1551"/>
    </location>
</feature>
<dbReference type="InterPro" id="IPR049883">
    <property type="entry name" value="NOTCH1_EGF-like"/>
</dbReference>
<reference evidence="17" key="2">
    <citation type="journal article" date="2023" name="Science">
        <title>Genomic signatures of disease resistance in endangered staghorn corals.</title>
        <authorList>
            <person name="Vollmer S.V."/>
            <person name="Selwyn J.D."/>
            <person name="Despard B.A."/>
            <person name="Roesel C.L."/>
        </authorList>
    </citation>
    <scope>NUCLEOTIDE SEQUENCE</scope>
    <source>
        <strain evidence="17">K2</strain>
    </source>
</reference>